<evidence type="ECO:0000256" key="5">
    <source>
        <dbReference type="PROSITE-ProRule" id="PRU00473"/>
    </source>
</evidence>
<dbReference type="PANTHER" id="PTHR30329:SF21">
    <property type="entry name" value="LIPOPROTEIN YIAD-RELATED"/>
    <property type="match status" value="1"/>
</dbReference>
<accession>A0A3D9KXK4</accession>
<dbReference type="GO" id="GO:0009279">
    <property type="term" value="C:cell outer membrane"/>
    <property type="evidence" value="ECO:0007669"/>
    <property type="project" value="UniProtKB-SubCell"/>
</dbReference>
<dbReference type="InterPro" id="IPR011042">
    <property type="entry name" value="6-blade_b-propeller_TolB-like"/>
</dbReference>
<dbReference type="CDD" id="cd07185">
    <property type="entry name" value="OmpA_C-like"/>
    <property type="match status" value="1"/>
</dbReference>
<keyword evidence="2 5" id="KW-0472">Membrane</keyword>
<feature type="repeat" description="TPR" evidence="4">
    <location>
        <begin position="78"/>
        <end position="111"/>
    </location>
</feature>
<sequence length="644" mass="72348">MAYIFTDSQIPRYPLMNQAFTGLIMLLLAFLPYNAFSQEYSKRAVKSTTKAEEAIRLRQFEEAKSLLRKAIETDPTYWKAHLRMATIFSVYQEQDSALSYYNRLVEVAPEKVSEKLWVRIAGMNFKAGRYQQALSAIKHVKSPDSLLVNSISFAVNAIKFQEDIVLEQLPDALNAFQLQYFPVLTVDENTLLFTKRDSDRPYSDEDIVVSSRIGGQWIPPQSISPNINTEFNEGACSISADGRTLIFTACEGRKSYGSCDLYVSYKTGNYWSVPQNLGPGVNSRYWESQPALSADGRTLYFASNRPGGIGKRDIWTSRKVGDEWQEAQNLGKPVNTVYDETTPFIHANGRSLIFSSEGHVGMGGFDLLLSQKQSGIWSTPVNLGFPVNTHHDEISMFLNASGSMAYFAKETISKQGVKRSLLVRYPLVDTLVADKSKYVTGKVMDAKTKAPIGADLRMINLMDSSDIYHVRSDSVNGKYFLVLTQGQTYGVFVKKKGYLFEDFRFETSEGQALTPDTLNILLSPIATGDQLTLENIYFGVDDYRLDPRSRAELLEIVAYLNENPAIEFEIQGHTDNQGGEAYNQTLSTKRAHSVYQFLSENGIDAKRMSYKGYGSTQPIAANTTPEGRSKNRRITFKVIFVPNH</sequence>
<evidence type="ECO:0000256" key="4">
    <source>
        <dbReference type="PROSITE-ProRule" id="PRU00339"/>
    </source>
</evidence>
<dbReference type="InterPro" id="IPR019734">
    <property type="entry name" value="TPR_rpt"/>
</dbReference>
<protein>
    <submittedName>
        <fullName evidence="7">WD40 repeat protein</fullName>
    </submittedName>
</protein>
<dbReference type="SUPFAM" id="SSF82171">
    <property type="entry name" value="DPP6 N-terminal domain-like"/>
    <property type="match status" value="1"/>
</dbReference>
<keyword evidence="3" id="KW-0998">Cell outer membrane</keyword>
<evidence type="ECO:0000256" key="1">
    <source>
        <dbReference type="ARBA" id="ARBA00004442"/>
    </source>
</evidence>
<keyword evidence="8" id="KW-1185">Reference proteome</keyword>
<evidence type="ECO:0000259" key="6">
    <source>
        <dbReference type="PROSITE" id="PS51123"/>
    </source>
</evidence>
<dbReference type="InterPro" id="IPR011990">
    <property type="entry name" value="TPR-like_helical_dom_sf"/>
</dbReference>
<dbReference type="Gene3D" id="2.120.10.30">
    <property type="entry name" value="TolB, C-terminal domain"/>
    <property type="match status" value="1"/>
</dbReference>
<dbReference type="SUPFAM" id="SSF103088">
    <property type="entry name" value="OmpA-like"/>
    <property type="match status" value="1"/>
</dbReference>
<gene>
    <name evidence="7" type="ORF">C7460_12919</name>
</gene>
<dbReference type="PROSITE" id="PS51123">
    <property type="entry name" value="OMPA_2"/>
    <property type="match status" value="1"/>
</dbReference>
<dbReference type="PRINTS" id="PR01021">
    <property type="entry name" value="OMPADOMAIN"/>
</dbReference>
<dbReference type="Pfam" id="PF07676">
    <property type="entry name" value="PD40"/>
    <property type="match status" value="3"/>
</dbReference>
<evidence type="ECO:0000313" key="7">
    <source>
        <dbReference type="EMBL" id="RED92632.1"/>
    </source>
</evidence>
<dbReference type="PRINTS" id="PR01023">
    <property type="entry name" value="NAFLGMOTY"/>
</dbReference>
<keyword evidence="4" id="KW-0802">TPR repeat</keyword>
<dbReference type="SMART" id="SM00028">
    <property type="entry name" value="TPR"/>
    <property type="match status" value="2"/>
</dbReference>
<organism evidence="7 8">
    <name type="scientific">Marinoscillum furvescens DSM 4134</name>
    <dbReference type="NCBI Taxonomy" id="1122208"/>
    <lineage>
        <taxon>Bacteria</taxon>
        <taxon>Pseudomonadati</taxon>
        <taxon>Bacteroidota</taxon>
        <taxon>Cytophagia</taxon>
        <taxon>Cytophagales</taxon>
        <taxon>Reichenbachiellaceae</taxon>
        <taxon>Marinoscillum</taxon>
    </lineage>
</organism>
<comment type="subcellular location">
    <subcellularLocation>
        <location evidence="1">Cell outer membrane</location>
    </subcellularLocation>
</comment>
<evidence type="ECO:0000256" key="3">
    <source>
        <dbReference type="ARBA" id="ARBA00023237"/>
    </source>
</evidence>
<dbReference type="Gene3D" id="3.30.1330.60">
    <property type="entry name" value="OmpA-like domain"/>
    <property type="match status" value="1"/>
</dbReference>
<feature type="domain" description="OmpA-like" evidence="6">
    <location>
        <begin position="525"/>
        <end position="642"/>
    </location>
</feature>
<evidence type="ECO:0000256" key="2">
    <source>
        <dbReference type="ARBA" id="ARBA00023136"/>
    </source>
</evidence>
<dbReference type="InterPro" id="IPR036737">
    <property type="entry name" value="OmpA-like_sf"/>
</dbReference>
<dbReference type="InterPro" id="IPR011659">
    <property type="entry name" value="WD40"/>
</dbReference>
<proteinExistence type="predicted"/>
<dbReference type="PROSITE" id="PS50005">
    <property type="entry name" value="TPR"/>
    <property type="match status" value="1"/>
</dbReference>
<name>A0A3D9KXK4_MARFU</name>
<dbReference type="SUPFAM" id="SSF48452">
    <property type="entry name" value="TPR-like"/>
    <property type="match status" value="1"/>
</dbReference>
<dbReference type="InterPro" id="IPR050330">
    <property type="entry name" value="Bact_OuterMem_StrucFunc"/>
</dbReference>
<reference evidence="7 8" key="1">
    <citation type="submission" date="2018-07" db="EMBL/GenBank/DDBJ databases">
        <title>Genomic Encyclopedia of Type Strains, Phase IV (KMG-IV): sequencing the most valuable type-strain genomes for metagenomic binning, comparative biology and taxonomic classification.</title>
        <authorList>
            <person name="Goeker M."/>
        </authorList>
    </citation>
    <scope>NUCLEOTIDE SEQUENCE [LARGE SCALE GENOMIC DNA]</scope>
    <source>
        <strain evidence="7 8">DSM 4134</strain>
    </source>
</reference>
<dbReference type="PANTHER" id="PTHR30329">
    <property type="entry name" value="STATOR ELEMENT OF FLAGELLAR MOTOR COMPLEX"/>
    <property type="match status" value="1"/>
</dbReference>
<dbReference type="Proteomes" id="UP000256779">
    <property type="component" value="Unassembled WGS sequence"/>
</dbReference>
<dbReference type="InterPro" id="IPR006664">
    <property type="entry name" value="OMP_bac"/>
</dbReference>
<dbReference type="AlphaFoldDB" id="A0A3D9KXK4"/>
<dbReference type="InterPro" id="IPR006665">
    <property type="entry name" value="OmpA-like"/>
</dbReference>
<comment type="caution">
    <text evidence="7">The sequence shown here is derived from an EMBL/GenBank/DDBJ whole genome shotgun (WGS) entry which is preliminary data.</text>
</comment>
<dbReference type="Gene3D" id="1.25.40.10">
    <property type="entry name" value="Tetratricopeptide repeat domain"/>
    <property type="match status" value="1"/>
</dbReference>
<dbReference type="Pfam" id="PF00691">
    <property type="entry name" value="OmpA"/>
    <property type="match status" value="1"/>
</dbReference>
<dbReference type="OrthoDB" id="9809364at2"/>
<dbReference type="EMBL" id="QREG01000029">
    <property type="protein sequence ID" value="RED92632.1"/>
    <property type="molecule type" value="Genomic_DNA"/>
</dbReference>
<evidence type="ECO:0000313" key="8">
    <source>
        <dbReference type="Proteomes" id="UP000256779"/>
    </source>
</evidence>